<sequence>MLFCLEIGNRFPKRSRFKKSQIRSIRRKRVRRGYSSLVILSMILCSCAQADKFSLDASNPMALLGQIGWSLGLTPSNASAISGTQFVAVGDNCTSWTSQDGISWKFSASRFPGCSGGSLKNAAYGNGTWVAVGTTNGGGNCGIWSSKDDGETWVLRACDPVMIASAPTTKPLFGVAYGAGQFWAVGQKNQSSNGTDYFGQHSSDGIAWQYMGITDGSSYIGTDYYNTVSYNEVASQLYFSGVHSVNPEFSVVNIPSLANSFPAVGMASNVNQVLALKNGSIFIYGDADNPGTEAKIASSIANVGSAIPLPTAIQVHASIAVEGKDKIVLFGNSCSMDYYQFGLDVWHPLDVSVVSGCSGKNLLGAAYNSALDRYVVAGTANFFAYSTSGLPSAWTAVTPDLGGASAQAVNGVASKQR</sequence>
<dbReference type="Proteomes" id="UP000285569">
    <property type="component" value="Unassembled WGS sequence"/>
</dbReference>
<evidence type="ECO:0000313" key="3">
    <source>
        <dbReference type="Proteomes" id="UP000285569"/>
    </source>
</evidence>
<keyword evidence="1" id="KW-0732">Signal</keyword>
<evidence type="ECO:0008006" key="4">
    <source>
        <dbReference type="Google" id="ProtNLM"/>
    </source>
</evidence>
<dbReference type="InterPro" id="IPR036278">
    <property type="entry name" value="Sialidase_sf"/>
</dbReference>
<organism evidence="2 3">
    <name type="scientific">Leptospira yasudae</name>
    <dbReference type="NCBI Taxonomy" id="2202201"/>
    <lineage>
        <taxon>Bacteria</taxon>
        <taxon>Pseudomonadati</taxon>
        <taxon>Spirochaetota</taxon>
        <taxon>Spirochaetia</taxon>
        <taxon>Leptospirales</taxon>
        <taxon>Leptospiraceae</taxon>
        <taxon>Leptospira</taxon>
    </lineage>
</organism>
<dbReference type="SUPFAM" id="SSF50939">
    <property type="entry name" value="Sialidases"/>
    <property type="match status" value="1"/>
</dbReference>
<evidence type="ECO:0000256" key="1">
    <source>
        <dbReference type="SAM" id="SignalP"/>
    </source>
</evidence>
<gene>
    <name evidence="2" type="ORF">DLM77_10585</name>
</gene>
<protein>
    <recommendedName>
        <fullName evidence="4">Galactose oxidase</fullName>
    </recommendedName>
</protein>
<accession>A0ABX9M4X9</accession>
<reference evidence="2 3" key="2">
    <citation type="journal article" date="2020" name="Int. J. Syst. Evol. Microbiol.">
        <title>Leptospira yasudae sp. nov. and Leptospira stimsonii sp. nov., two new species of the pathogenic group isolated from environmental sources.</title>
        <authorList>
            <person name="Casanovas-Massana A."/>
            <person name="Hamond C."/>
            <person name="Santos L.A."/>
            <person name="de Oliveira D."/>
            <person name="Hacker K.P."/>
            <person name="Balassiano I."/>
            <person name="Costa F."/>
            <person name="Medeiros M.A."/>
            <person name="Reis M.G."/>
            <person name="Ko A.I."/>
            <person name="Wunder E.A."/>
        </authorList>
    </citation>
    <scope>NUCLEOTIDE SEQUENCE [LARGE SCALE GENOMIC DNA]</scope>
    <source>
        <strain evidence="2 3">B21</strain>
    </source>
</reference>
<reference evidence="3" key="1">
    <citation type="submission" date="2018-05" db="EMBL/GenBank/DDBJ databases">
        <title>Leptospira yasudae sp. nov. and Leptospira stimsonii sp. nov., two pathogenic species of the genus Leptospira isolated from environmental sources.</title>
        <authorList>
            <person name="Casanovas-Massana A."/>
            <person name="Hamond C."/>
            <person name="Santos L.A."/>
            <person name="Hacker K.P."/>
            <person name="Balassiano I."/>
            <person name="Medeiros M.A."/>
            <person name="Reis M.G."/>
            <person name="Ko A.I."/>
            <person name="Wunder E.A."/>
        </authorList>
    </citation>
    <scope>NUCLEOTIDE SEQUENCE [LARGE SCALE GENOMIC DNA]</scope>
    <source>
        <strain evidence="3">B21</strain>
    </source>
</reference>
<keyword evidence="3" id="KW-1185">Reference proteome</keyword>
<feature type="chain" id="PRO_5047546509" description="Galactose oxidase" evidence="1">
    <location>
        <begin position="51"/>
        <end position="417"/>
    </location>
</feature>
<comment type="caution">
    <text evidence="2">The sequence shown here is derived from an EMBL/GenBank/DDBJ whole genome shotgun (WGS) entry which is preliminary data.</text>
</comment>
<dbReference type="EMBL" id="QHCR01000004">
    <property type="protein sequence ID" value="RHX80275.1"/>
    <property type="molecule type" value="Genomic_DNA"/>
</dbReference>
<feature type="signal peptide" evidence="1">
    <location>
        <begin position="1"/>
        <end position="50"/>
    </location>
</feature>
<name>A0ABX9M4X9_9LEPT</name>
<evidence type="ECO:0000313" key="2">
    <source>
        <dbReference type="EMBL" id="RHX80275.1"/>
    </source>
</evidence>
<proteinExistence type="predicted"/>